<dbReference type="EMBL" id="CDRZ01000023">
    <property type="protein sequence ID" value="CEO87679.1"/>
    <property type="molecule type" value="Genomic_DNA"/>
</dbReference>
<dbReference type="Proteomes" id="UP000046155">
    <property type="component" value="Unassembled WGS sequence"/>
</dbReference>
<gene>
    <name evidence="1" type="ORF">SSCH_1190001</name>
</gene>
<sequence>MKSMMTLINTLEKTDHGPYCSEFDWDNKVLPRAVKDKLKKYGLEKTCVTDNPINCDDDLADTFFKAGYELALELGIYCRDTERIIKVSEEELEASLRYAPSEITLGTGEDEVVLKKRNPEDPHPPLLEASLCITVDEDLYVPMVEGIAKNRHVDILHGPSFATIQF</sequence>
<evidence type="ECO:0000313" key="1">
    <source>
        <dbReference type="EMBL" id="CEO87679.1"/>
    </source>
</evidence>
<dbReference type="SUPFAM" id="SSF75098">
    <property type="entry name" value="Monomethylamine methyltransferase MtmB"/>
    <property type="match status" value="1"/>
</dbReference>
<accession>A0A0B7MAY9</accession>
<dbReference type="GO" id="GO:0008168">
    <property type="term" value="F:methyltransferase activity"/>
    <property type="evidence" value="ECO:0007669"/>
    <property type="project" value="InterPro"/>
</dbReference>
<dbReference type="Pfam" id="PF05369">
    <property type="entry name" value="MtmB"/>
    <property type="match status" value="1"/>
</dbReference>
<reference evidence="2" key="1">
    <citation type="submission" date="2015-01" db="EMBL/GenBank/DDBJ databases">
        <authorList>
            <person name="Manzoor Shahid"/>
            <person name="Zubair Saima"/>
        </authorList>
    </citation>
    <scope>NUCLEOTIDE SEQUENCE [LARGE SCALE GENOMIC DNA]</scope>
    <source>
        <strain evidence="2">Sp3</strain>
    </source>
</reference>
<evidence type="ECO:0000313" key="2">
    <source>
        <dbReference type="Proteomes" id="UP000046155"/>
    </source>
</evidence>
<protein>
    <submittedName>
        <fullName evidence="1">Uncharacterized protein</fullName>
    </submittedName>
</protein>
<dbReference type="InterPro" id="IPR008031">
    <property type="entry name" value="MtmB_MeTrfase"/>
</dbReference>
<dbReference type="RefSeq" id="WP_044664008.1">
    <property type="nucleotide sequence ID" value="NZ_CDRZ01000023.1"/>
</dbReference>
<organism evidence="1 2">
    <name type="scientific">Syntrophaceticus schinkii</name>
    <dbReference type="NCBI Taxonomy" id="499207"/>
    <lineage>
        <taxon>Bacteria</taxon>
        <taxon>Bacillati</taxon>
        <taxon>Bacillota</taxon>
        <taxon>Clostridia</taxon>
        <taxon>Thermoanaerobacterales</taxon>
        <taxon>Thermoanaerobacterales Family III. Incertae Sedis</taxon>
        <taxon>Syntrophaceticus</taxon>
    </lineage>
</organism>
<keyword evidence="2" id="KW-1185">Reference proteome</keyword>
<dbReference type="Gene3D" id="3.20.20.460">
    <property type="entry name" value="Monomethylamine methyltransferase MtmB"/>
    <property type="match status" value="1"/>
</dbReference>
<name>A0A0B7MAY9_9FIRM</name>
<dbReference type="GO" id="GO:0032259">
    <property type="term" value="P:methylation"/>
    <property type="evidence" value="ECO:0007669"/>
    <property type="project" value="InterPro"/>
</dbReference>
<dbReference type="AlphaFoldDB" id="A0A0B7MAY9"/>
<proteinExistence type="predicted"/>
<dbReference type="InterPro" id="IPR036655">
    <property type="entry name" value="MtmB_sf"/>
</dbReference>